<gene>
    <name evidence="2" type="ORF">SSS_1609</name>
</gene>
<organism evidence="2">
    <name type="scientific">Sarcoptes scabiei</name>
    <name type="common">Itch mite</name>
    <name type="synonym">Acarus scabiei</name>
    <dbReference type="NCBI Taxonomy" id="52283"/>
    <lineage>
        <taxon>Eukaryota</taxon>
        <taxon>Metazoa</taxon>
        <taxon>Ecdysozoa</taxon>
        <taxon>Arthropoda</taxon>
        <taxon>Chelicerata</taxon>
        <taxon>Arachnida</taxon>
        <taxon>Acari</taxon>
        <taxon>Acariformes</taxon>
        <taxon>Sarcoptiformes</taxon>
        <taxon>Astigmata</taxon>
        <taxon>Psoroptidia</taxon>
        <taxon>Sarcoptoidea</taxon>
        <taxon>Sarcoptidae</taxon>
        <taxon>Sarcoptinae</taxon>
        <taxon>Sarcoptes</taxon>
    </lineage>
</organism>
<dbReference type="EnsemblMetazoa" id="SSS_1609s_mrna">
    <property type="protein sequence ID" value="KAF7494840.1"/>
    <property type="gene ID" value="SSS_1609"/>
</dbReference>
<evidence type="ECO:0000313" key="2">
    <source>
        <dbReference type="EMBL" id="KAF7494840.1"/>
    </source>
</evidence>
<feature type="compositionally biased region" description="Acidic residues" evidence="1">
    <location>
        <begin position="33"/>
        <end position="46"/>
    </location>
</feature>
<evidence type="ECO:0000256" key="1">
    <source>
        <dbReference type="SAM" id="MobiDB-lite"/>
    </source>
</evidence>
<evidence type="ECO:0000313" key="4">
    <source>
        <dbReference type="Proteomes" id="UP000070412"/>
    </source>
</evidence>
<dbReference type="OrthoDB" id="10541286at2759"/>
<dbReference type="EMBL" id="WVUK01000051">
    <property type="protein sequence ID" value="KAF7494840.1"/>
    <property type="molecule type" value="Genomic_DNA"/>
</dbReference>
<protein>
    <submittedName>
        <fullName evidence="2 3">Uncharacterized protein</fullName>
    </submittedName>
</protein>
<reference evidence="2" key="2">
    <citation type="submission" date="2020-01" db="EMBL/GenBank/DDBJ databases">
        <authorList>
            <person name="Korhonen P.K.K."/>
            <person name="Guangxu M.G."/>
            <person name="Wang T.W."/>
            <person name="Stroehlein A.J.S."/>
            <person name="Young N.D."/>
            <person name="Ang C.-S.A."/>
            <person name="Fernando D.W.F."/>
            <person name="Lu H.L."/>
            <person name="Taylor S.T."/>
            <person name="Ehtesham M.E.M."/>
            <person name="Najaraj S.H.N."/>
            <person name="Harsha G.H.G."/>
            <person name="Madugundu A.M."/>
            <person name="Renuse S.R."/>
            <person name="Holt D.H."/>
            <person name="Pandey A.P."/>
            <person name="Papenfuss A.P."/>
            <person name="Gasser R.B.G."/>
            <person name="Fischer K.F."/>
        </authorList>
    </citation>
    <scope>NUCLEOTIDE SEQUENCE</scope>
    <source>
        <strain evidence="2">SSS_KF_BRIS2020</strain>
    </source>
</reference>
<dbReference type="Proteomes" id="UP000070412">
    <property type="component" value="Unassembled WGS sequence"/>
</dbReference>
<evidence type="ECO:0000313" key="3">
    <source>
        <dbReference type="EnsemblMetazoa" id="KAF7494840.1"/>
    </source>
</evidence>
<accession>A0A834RFI7</accession>
<keyword evidence="4" id="KW-1185">Reference proteome</keyword>
<feature type="compositionally biased region" description="Basic and acidic residues" evidence="1">
    <location>
        <begin position="14"/>
        <end position="32"/>
    </location>
</feature>
<sequence>MDKACARNSQIENDSQHHDNDNDVDDCVKNDYVDDDDDVDDVDDDNNDGRGSSNKFDSFLSINLCYNLEKIHKIDAMIDWLKIDDHRHRLLFNYDRFDCNQQQHQQQEQHQQHQSNQNSFFYDEIFFDKISKQQLILFKSKYIRKQLAMIVNDERSVSILYAFDSFAKNSTTNRNQTEDDFERIFFGTILNETVKSLFEIRSKCFVKNSSKTANRIKTIRFSVLRFSQQDDRIVDLLATVLSNSSNDRKNQKKSLDNFELISIDHHRESIEANCTDVHRTIELIQDTHNLNRLLRSAIQSDLFILIVNLEIEKRSKSNQNSHIPTPSPPSTPKVYQRKLYVIYSNSEPKSIETLETNDICPDVEQLERIIQIFSSKTSSKINCSSKFQLSKSVGELFREEYDRLKQDQTRSLNPISVVTLANVKLNENLKSLKQTSRLFQSLTSLKSKWSSLADCEVTQKEKKCDRSLIGKNLVRRYSDDCRINLARQNHSHCALSHLQHHRRLSKQSSVRSNQYGCEERIKNHRTQHHHHHRNQQQQSQYCSNQTNRMKILRKFEQAIKLSKKTTSDDDGDDDSVKWTKEYWIDGPTMNESENYESRKQSQIERWISSSNFCDRSPYHQYYSFSDSYCHMNMMLDKRFRCLDDTICFKRNCSNQHDQRHQKQNPNKDLFQSYREHQSRDTLSDCGDKKSDFYDEYSDLWRIRPVRIKNDGKNFKKFYKSNKKHKCAKENDNEIQTETVCSATKMFMEPPKQLKLEQFLQHLSKLTLSIGECNHRQQRDNSMLDRSKLIQTSQMQSSSNLGNENGLNDVRFEFKQCSQHSQRTLSSPSSSSVTVGTTINHQTQLNGNQHLCGEMKKFSKIKRNTTSTTTTSGHGTISEGECSSLNAIKTSSVSSPSYGSTTPINCCELNGENEDNDDDWVGKDLADRPRQEERISLCDKNPFRVKKLSNGAEEDMAIVEQLIVNHPYLKNNRADYVIHSIRKPREMRIWPNYLDQNGKGPLPPQGQLVTAFATSNSGHVQNILTSDLELMAANDDDNDDMDEENFESCLNELSDPIHRQHTICSFFCCGV</sequence>
<reference evidence="4" key="1">
    <citation type="journal article" date="2020" name="PLoS Negl. Trop. Dis.">
        <title>High-quality nuclear genome for Sarcoptes scabiei-A critical resource for a neglected parasite.</title>
        <authorList>
            <person name="Korhonen P.K."/>
            <person name="Gasser R.B."/>
            <person name="Ma G."/>
            <person name="Wang T."/>
            <person name="Stroehlein A.J."/>
            <person name="Young N.D."/>
            <person name="Ang C.S."/>
            <person name="Fernando D.D."/>
            <person name="Lu H.C."/>
            <person name="Taylor S."/>
            <person name="Reynolds S.L."/>
            <person name="Mofiz E."/>
            <person name="Najaraj S.H."/>
            <person name="Gowda H."/>
            <person name="Madugundu A."/>
            <person name="Renuse S."/>
            <person name="Holt D."/>
            <person name="Pandey A."/>
            <person name="Papenfuss A.T."/>
            <person name="Fischer K."/>
        </authorList>
    </citation>
    <scope>NUCLEOTIDE SEQUENCE [LARGE SCALE GENOMIC DNA]</scope>
</reference>
<proteinExistence type="predicted"/>
<dbReference type="AlphaFoldDB" id="A0A834RFI7"/>
<name>A0A834RFI7_SARSC</name>
<reference evidence="3" key="3">
    <citation type="submission" date="2022-06" db="UniProtKB">
        <authorList>
            <consortium name="EnsemblMetazoa"/>
        </authorList>
    </citation>
    <scope>IDENTIFICATION</scope>
</reference>
<feature type="region of interest" description="Disordered" evidence="1">
    <location>
        <begin position="1"/>
        <end position="50"/>
    </location>
</feature>